<dbReference type="OrthoDB" id="9816569at2"/>
<accession>A0A411HLH1</accession>
<dbReference type="InterPro" id="IPR058627">
    <property type="entry name" value="MdtA-like_C"/>
</dbReference>
<dbReference type="NCBIfam" id="TIGR01730">
    <property type="entry name" value="RND_mfp"/>
    <property type="match status" value="1"/>
</dbReference>
<dbReference type="EMBL" id="CP035704">
    <property type="protein sequence ID" value="QBB71250.1"/>
    <property type="molecule type" value="Genomic_DNA"/>
</dbReference>
<gene>
    <name evidence="4" type="ORF">ELE36_13280</name>
</gene>
<dbReference type="Pfam" id="PF25967">
    <property type="entry name" value="RND-MFP_C"/>
    <property type="match status" value="1"/>
</dbReference>
<dbReference type="Pfam" id="PF25954">
    <property type="entry name" value="Beta-barrel_RND_2"/>
    <property type="match status" value="1"/>
</dbReference>
<evidence type="ECO:0000259" key="2">
    <source>
        <dbReference type="Pfam" id="PF25954"/>
    </source>
</evidence>
<evidence type="ECO:0000313" key="4">
    <source>
        <dbReference type="EMBL" id="QBB71250.1"/>
    </source>
</evidence>
<proteinExistence type="inferred from homology"/>
<dbReference type="Gene3D" id="2.40.50.100">
    <property type="match status" value="1"/>
</dbReference>
<reference evidence="4 5" key="1">
    <citation type="submission" date="2019-01" db="EMBL/GenBank/DDBJ databases">
        <title>Pseudolysobacter antarctica gen. nov., sp. nov., isolated from Fildes Peninsula, Antarctica.</title>
        <authorList>
            <person name="Wei Z."/>
            <person name="Peng F."/>
        </authorList>
    </citation>
    <scope>NUCLEOTIDE SEQUENCE [LARGE SCALE GENOMIC DNA]</scope>
    <source>
        <strain evidence="4 5">AQ6-296</strain>
    </source>
</reference>
<evidence type="ECO:0000313" key="5">
    <source>
        <dbReference type="Proteomes" id="UP000291562"/>
    </source>
</evidence>
<dbReference type="Proteomes" id="UP000291562">
    <property type="component" value="Chromosome"/>
</dbReference>
<dbReference type="PANTHER" id="PTHR30469:SF11">
    <property type="entry name" value="BLL4320 PROTEIN"/>
    <property type="match status" value="1"/>
</dbReference>
<dbReference type="Gene3D" id="1.10.287.470">
    <property type="entry name" value="Helix hairpin bin"/>
    <property type="match status" value="1"/>
</dbReference>
<dbReference type="Gene3D" id="2.40.30.170">
    <property type="match status" value="1"/>
</dbReference>
<dbReference type="InterPro" id="IPR058792">
    <property type="entry name" value="Beta-barrel_RND_2"/>
</dbReference>
<dbReference type="SUPFAM" id="SSF111369">
    <property type="entry name" value="HlyD-like secretion proteins"/>
    <property type="match status" value="1"/>
</dbReference>
<dbReference type="KEGG" id="xbc:ELE36_13280"/>
<dbReference type="AlphaFoldDB" id="A0A411HLH1"/>
<feature type="domain" description="CusB-like beta-barrel" evidence="2">
    <location>
        <begin position="201"/>
        <end position="275"/>
    </location>
</feature>
<feature type="domain" description="Multidrug resistance protein MdtA-like C-terminal permuted SH3" evidence="3">
    <location>
        <begin position="282"/>
        <end position="347"/>
    </location>
</feature>
<dbReference type="GO" id="GO:0015562">
    <property type="term" value="F:efflux transmembrane transporter activity"/>
    <property type="evidence" value="ECO:0007669"/>
    <property type="project" value="TreeGrafter"/>
</dbReference>
<dbReference type="Gene3D" id="2.40.420.20">
    <property type="match status" value="1"/>
</dbReference>
<evidence type="ECO:0000259" key="3">
    <source>
        <dbReference type="Pfam" id="PF25967"/>
    </source>
</evidence>
<organism evidence="4 5">
    <name type="scientific">Pseudolysobacter antarcticus</name>
    <dbReference type="NCBI Taxonomy" id="2511995"/>
    <lineage>
        <taxon>Bacteria</taxon>
        <taxon>Pseudomonadati</taxon>
        <taxon>Pseudomonadota</taxon>
        <taxon>Gammaproteobacteria</taxon>
        <taxon>Lysobacterales</taxon>
        <taxon>Rhodanobacteraceae</taxon>
        <taxon>Pseudolysobacter</taxon>
    </lineage>
</organism>
<protein>
    <submittedName>
        <fullName evidence="4">Efflux RND transporter periplasmic adaptor subunit</fullName>
    </submittedName>
</protein>
<dbReference type="FunFam" id="2.40.30.170:FF:000010">
    <property type="entry name" value="Efflux RND transporter periplasmic adaptor subunit"/>
    <property type="match status" value="1"/>
</dbReference>
<sequence>MTKRMIIMLIIVGLLFGGIFGFQAFKGSMIKKYMASAGNPPQTVSSIKATVEDWQPQIEAVGSLRAFRGADLSSEVAGIVEEIKFESGAEVKADSVLVQLRAEDDIAKLESLKAAAGLAGITYKRDQAQFAAKAIAQAVVDTDAANLKSANAQVAQQAALVAKKTIRAPFAGRLGIRAVDIGQYLQPGTKVVTLQSLDPIFVDFSLPQQSLSQIKVGQTLVALSDAYPNEKFSGEIAAINPVVDAATRNVQVRATLKNDQLKLLPGMFATVDIASGAANHNITLPQTAITYNPYGNTVYLVNHDGKDDKGKDKFVAKQVFVNTGGTRGDQVTVLDGVKEGDEVVTSGQVKLRNGSTILINNSITPSNNPNAQPKDN</sequence>
<comment type="similarity">
    <text evidence="1">Belongs to the membrane fusion protein (MFP) (TC 8.A.1) family.</text>
</comment>
<evidence type="ECO:0000256" key="1">
    <source>
        <dbReference type="ARBA" id="ARBA00009477"/>
    </source>
</evidence>
<dbReference type="GO" id="GO:1990281">
    <property type="term" value="C:efflux pump complex"/>
    <property type="evidence" value="ECO:0007669"/>
    <property type="project" value="TreeGrafter"/>
</dbReference>
<name>A0A411HLH1_9GAMM</name>
<keyword evidence="5" id="KW-1185">Reference proteome</keyword>
<dbReference type="InterPro" id="IPR006143">
    <property type="entry name" value="RND_pump_MFP"/>
</dbReference>
<dbReference type="RefSeq" id="WP_129834070.1">
    <property type="nucleotide sequence ID" value="NZ_CP035704.1"/>
</dbReference>
<dbReference type="PANTHER" id="PTHR30469">
    <property type="entry name" value="MULTIDRUG RESISTANCE PROTEIN MDTA"/>
    <property type="match status" value="1"/>
</dbReference>